<dbReference type="Proteomes" id="UP000574931">
    <property type="component" value="Unassembled WGS sequence"/>
</dbReference>
<evidence type="ECO:0000313" key="1">
    <source>
        <dbReference type="EMBL" id="NNU59346.1"/>
    </source>
</evidence>
<protein>
    <submittedName>
        <fullName evidence="1">Uncharacterized protein</fullName>
    </submittedName>
</protein>
<accession>A0A849KR44</accession>
<dbReference type="RefSeq" id="WP_171317127.1">
    <property type="nucleotide sequence ID" value="NZ_JABFCY010000001.1"/>
</dbReference>
<keyword evidence="2" id="KW-1185">Reference proteome</keyword>
<reference evidence="1 2" key="1">
    <citation type="submission" date="2020-05" db="EMBL/GenBank/DDBJ databases">
        <title>Draft Genome Sequence of Ochrobactrum soli Isolated from Stable Fly Gut.</title>
        <authorList>
            <person name="Pileggi M.T."/>
            <person name="Vazhakkala L.J."/>
            <person name="Wong C.N."/>
        </authorList>
    </citation>
    <scope>NUCLEOTIDE SEQUENCE [LARGE SCALE GENOMIC DNA]</scope>
    <source>
        <strain evidence="1 2">MTP-C0764</strain>
    </source>
</reference>
<dbReference type="EMBL" id="JABFCY010000001">
    <property type="protein sequence ID" value="NNU59346.1"/>
    <property type="molecule type" value="Genomic_DNA"/>
</dbReference>
<sequence>MANQITLNLMSRWAHENEIESLGDALYTITGQAKVLDANGKPVPNKKLLMTIENPQVSVAVNDIDIAHEDNDYTKPYVLTGDTQGTYDFKISAATKAINSLSFVVEGEPDTAETILPTLITFTSYNDLTTDYVGPGLPVNQDGEIQVSASEDTIKVRVAGGLQAFLGQGAFIALLVNDLQCIAMDFDAAWADEIPVKTSWLKLDEFNKFGYVIVNKLQSYSPPVVRAMVVGEIVLRPQPDARRTLENAPHLARQSTYINDDSKAIRAYITNDPAKSAFGVNDKIQMYIYVNAFDPATKSGINDKFSFPEITVTAKMLAAADGIYSDLPAKTLTGFGSAPGQTGVFYIDYEVTLAADKEPTLMPKTPLVGQINTVAKLPGF</sequence>
<name>A0A849KR44_9HYPH</name>
<evidence type="ECO:0000313" key="2">
    <source>
        <dbReference type="Proteomes" id="UP000574931"/>
    </source>
</evidence>
<proteinExistence type="predicted"/>
<dbReference type="AlphaFoldDB" id="A0A849KR44"/>
<organism evidence="1 2">
    <name type="scientific">Ochrobactrum soli</name>
    <dbReference type="NCBI Taxonomy" id="2448455"/>
    <lineage>
        <taxon>Bacteria</taxon>
        <taxon>Pseudomonadati</taxon>
        <taxon>Pseudomonadota</taxon>
        <taxon>Alphaproteobacteria</taxon>
        <taxon>Hyphomicrobiales</taxon>
        <taxon>Brucellaceae</taxon>
        <taxon>Brucella/Ochrobactrum group</taxon>
        <taxon>Ochrobactrum</taxon>
    </lineage>
</organism>
<gene>
    <name evidence="1" type="ORF">HKX02_03610</name>
</gene>
<comment type="caution">
    <text evidence="1">The sequence shown here is derived from an EMBL/GenBank/DDBJ whole genome shotgun (WGS) entry which is preliminary data.</text>
</comment>